<accession>A0A8H4KA65</accession>
<keyword evidence="2" id="KW-1185">Reference proteome</keyword>
<proteinExistence type="predicted"/>
<sequence length="318" mass="36616">MECANNMDKILAVPEMLELILLHLDMKTLLVSASRVCHHWTAIITESPWIQQALFFRPVPSSGERPKSFTLNPLLVEKFGRCFFDVDRKYAYLRRADSFFRLPWAPEGLIKEQGEARSLSVLEKTGRLENFTMRNSSWRRMLVSQPPPPGLGYLKSCGVDIWFHNVHTALIEPHSSLGFCMGQLYDIIHSTSCEPENFSMWYRVSWHEARESHQTELCREECEKLLGMTNVVVEFYSKEAGDWDCGPWDISCVREAFRCDDCDGGKVENLEEADLEEFEPLGLDVLTSIWWHNQEDGSAVDVDGEGYGYSEWPRGFEV</sequence>
<evidence type="ECO:0000313" key="2">
    <source>
        <dbReference type="Proteomes" id="UP000605986"/>
    </source>
</evidence>
<protein>
    <recommendedName>
        <fullName evidence="3">F-box domain-containing protein</fullName>
    </recommendedName>
</protein>
<dbReference type="EMBL" id="JAADJG010000447">
    <property type="protein sequence ID" value="KAF4446622.1"/>
    <property type="molecule type" value="Genomic_DNA"/>
</dbReference>
<organism evidence="1 2">
    <name type="scientific">Fusarium austroafricanum</name>
    <dbReference type="NCBI Taxonomy" id="2364996"/>
    <lineage>
        <taxon>Eukaryota</taxon>
        <taxon>Fungi</taxon>
        <taxon>Dikarya</taxon>
        <taxon>Ascomycota</taxon>
        <taxon>Pezizomycotina</taxon>
        <taxon>Sordariomycetes</taxon>
        <taxon>Hypocreomycetidae</taxon>
        <taxon>Hypocreales</taxon>
        <taxon>Nectriaceae</taxon>
        <taxon>Fusarium</taxon>
        <taxon>Fusarium concolor species complex</taxon>
    </lineage>
</organism>
<reference evidence="1" key="1">
    <citation type="submission" date="2020-01" db="EMBL/GenBank/DDBJ databases">
        <title>Identification and distribution of gene clusters putatively required for synthesis of sphingolipid metabolism inhibitors in phylogenetically diverse species of the filamentous fungus Fusarium.</title>
        <authorList>
            <person name="Kim H.-S."/>
            <person name="Busman M."/>
            <person name="Brown D.W."/>
            <person name="Divon H."/>
            <person name="Uhlig S."/>
            <person name="Proctor R.H."/>
        </authorList>
    </citation>
    <scope>NUCLEOTIDE SEQUENCE</scope>
    <source>
        <strain evidence="1">NRRL 53441</strain>
    </source>
</reference>
<dbReference type="InterPro" id="IPR036047">
    <property type="entry name" value="F-box-like_dom_sf"/>
</dbReference>
<dbReference type="SUPFAM" id="SSF81383">
    <property type="entry name" value="F-box domain"/>
    <property type="match status" value="1"/>
</dbReference>
<comment type="caution">
    <text evidence="1">The sequence shown here is derived from an EMBL/GenBank/DDBJ whole genome shotgun (WGS) entry which is preliminary data.</text>
</comment>
<dbReference type="AlphaFoldDB" id="A0A8H4KA65"/>
<evidence type="ECO:0000313" key="1">
    <source>
        <dbReference type="EMBL" id="KAF4446622.1"/>
    </source>
</evidence>
<dbReference type="Proteomes" id="UP000605986">
    <property type="component" value="Unassembled WGS sequence"/>
</dbReference>
<evidence type="ECO:0008006" key="3">
    <source>
        <dbReference type="Google" id="ProtNLM"/>
    </source>
</evidence>
<gene>
    <name evidence="1" type="ORF">F53441_9753</name>
</gene>
<name>A0A8H4KA65_9HYPO</name>
<dbReference type="Gene3D" id="1.20.1280.50">
    <property type="match status" value="1"/>
</dbReference>
<dbReference type="OrthoDB" id="3800738at2759"/>